<dbReference type="GO" id="GO:0005524">
    <property type="term" value="F:ATP binding"/>
    <property type="evidence" value="ECO:0007669"/>
    <property type="project" value="UniProtKB-KW"/>
</dbReference>
<dbReference type="PANTHER" id="PTHR24221">
    <property type="entry name" value="ATP-BINDING CASSETTE SUB-FAMILY B"/>
    <property type="match status" value="1"/>
</dbReference>
<dbReference type="SUPFAM" id="SSF52540">
    <property type="entry name" value="P-loop containing nucleoside triphosphate hydrolases"/>
    <property type="match status" value="1"/>
</dbReference>
<dbReference type="InterPro" id="IPR027417">
    <property type="entry name" value="P-loop_NTPase"/>
</dbReference>
<dbReference type="InterPro" id="IPR036640">
    <property type="entry name" value="ABC1_TM_sf"/>
</dbReference>
<dbReference type="InterPro" id="IPR003593">
    <property type="entry name" value="AAA+_ATPase"/>
</dbReference>
<feature type="transmembrane region" description="Helical" evidence="7">
    <location>
        <begin position="182"/>
        <end position="201"/>
    </location>
</feature>
<dbReference type="RefSeq" id="WP_251742054.1">
    <property type="nucleotide sequence ID" value="NZ_JBHUOJ010000009.1"/>
</dbReference>
<proteinExistence type="predicted"/>
<dbReference type="Pfam" id="PF00664">
    <property type="entry name" value="ABC_membrane"/>
    <property type="match status" value="1"/>
</dbReference>
<keyword evidence="4 10" id="KW-0067">ATP-binding</keyword>
<evidence type="ECO:0000256" key="6">
    <source>
        <dbReference type="ARBA" id="ARBA00023136"/>
    </source>
</evidence>
<gene>
    <name evidence="10" type="ORF">ACFSYS_05350</name>
</gene>
<dbReference type="Gene3D" id="1.20.1560.10">
    <property type="entry name" value="ABC transporter type 1, transmembrane domain"/>
    <property type="match status" value="1"/>
</dbReference>
<feature type="transmembrane region" description="Helical" evidence="7">
    <location>
        <begin position="264"/>
        <end position="286"/>
    </location>
</feature>
<dbReference type="InterPro" id="IPR039421">
    <property type="entry name" value="Type_1_exporter"/>
</dbReference>
<dbReference type="SUPFAM" id="SSF90123">
    <property type="entry name" value="ABC transporter transmembrane region"/>
    <property type="match status" value="1"/>
</dbReference>
<name>A0ABW5X541_9FLAO</name>
<dbReference type="EMBL" id="JBHUOJ010000009">
    <property type="protein sequence ID" value="MFD2832706.1"/>
    <property type="molecule type" value="Genomic_DNA"/>
</dbReference>
<organism evidence="10 11">
    <name type="scientific">Christiangramia antarctica</name>
    <dbReference type="NCBI Taxonomy" id="2058158"/>
    <lineage>
        <taxon>Bacteria</taxon>
        <taxon>Pseudomonadati</taxon>
        <taxon>Bacteroidota</taxon>
        <taxon>Flavobacteriia</taxon>
        <taxon>Flavobacteriales</taxon>
        <taxon>Flavobacteriaceae</taxon>
        <taxon>Christiangramia</taxon>
    </lineage>
</organism>
<evidence type="ECO:0000256" key="7">
    <source>
        <dbReference type="SAM" id="Phobius"/>
    </source>
</evidence>
<dbReference type="Proteomes" id="UP001597438">
    <property type="component" value="Unassembled WGS sequence"/>
</dbReference>
<keyword evidence="2 7" id="KW-0812">Transmembrane</keyword>
<comment type="caution">
    <text evidence="10">The sequence shown here is derived from an EMBL/GenBank/DDBJ whole genome shotgun (WGS) entry which is preliminary data.</text>
</comment>
<feature type="transmembrane region" description="Helical" evidence="7">
    <location>
        <begin position="20"/>
        <end position="46"/>
    </location>
</feature>
<evidence type="ECO:0000256" key="4">
    <source>
        <dbReference type="ARBA" id="ARBA00022840"/>
    </source>
</evidence>
<keyword evidence="6 7" id="KW-0472">Membrane</keyword>
<keyword evidence="3" id="KW-0547">Nucleotide-binding</keyword>
<dbReference type="InterPro" id="IPR003439">
    <property type="entry name" value="ABC_transporter-like_ATP-bd"/>
</dbReference>
<evidence type="ECO:0000256" key="1">
    <source>
        <dbReference type="ARBA" id="ARBA00004651"/>
    </source>
</evidence>
<dbReference type="PROSITE" id="PS50893">
    <property type="entry name" value="ABC_TRANSPORTER_2"/>
    <property type="match status" value="1"/>
</dbReference>
<evidence type="ECO:0000259" key="8">
    <source>
        <dbReference type="PROSITE" id="PS50893"/>
    </source>
</evidence>
<evidence type="ECO:0000313" key="10">
    <source>
        <dbReference type="EMBL" id="MFD2832706.1"/>
    </source>
</evidence>
<dbReference type="Gene3D" id="3.40.50.300">
    <property type="entry name" value="P-loop containing nucleotide triphosphate hydrolases"/>
    <property type="match status" value="1"/>
</dbReference>
<feature type="transmembrane region" description="Helical" evidence="7">
    <location>
        <begin position="83"/>
        <end position="104"/>
    </location>
</feature>
<dbReference type="PANTHER" id="PTHR24221:SF654">
    <property type="entry name" value="ATP-BINDING CASSETTE SUB-FAMILY B MEMBER 6"/>
    <property type="match status" value="1"/>
</dbReference>
<dbReference type="InterPro" id="IPR011527">
    <property type="entry name" value="ABC1_TM_dom"/>
</dbReference>
<evidence type="ECO:0000259" key="9">
    <source>
        <dbReference type="PROSITE" id="PS50929"/>
    </source>
</evidence>
<evidence type="ECO:0000256" key="2">
    <source>
        <dbReference type="ARBA" id="ARBA00022692"/>
    </source>
</evidence>
<dbReference type="PROSITE" id="PS50929">
    <property type="entry name" value="ABC_TM1F"/>
    <property type="match status" value="1"/>
</dbReference>
<dbReference type="PROSITE" id="PS00211">
    <property type="entry name" value="ABC_TRANSPORTER_1"/>
    <property type="match status" value="1"/>
</dbReference>
<evidence type="ECO:0000313" key="11">
    <source>
        <dbReference type="Proteomes" id="UP001597438"/>
    </source>
</evidence>
<reference evidence="11" key="1">
    <citation type="journal article" date="2019" name="Int. J. Syst. Evol. Microbiol.">
        <title>The Global Catalogue of Microorganisms (GCM) 10K type strain sequencing project: providing services to taxonomists for standard genome sequencing and annotation.</title>
        <authorList>
            <consortium name="The Broad Institute Genomics Platform"/>
            <consortium name="The Broad Institute Genome Sequencing Center for Infectious Disease"/>
            <person name="Wu L."/>
            <person name="Ma J."/>
        </authorList>
    </citation>
    <scope>NUCLEOTIDE SEQUENCE [LARGE SCALE GENOMIC DNA]</scope>
    <source>
        <strain evidence="11">KCTC 52925</strain>
    </source>
</reference>
<protein>
    <submittedName>
        <fullName evidence="10">ABC transporter ATP-binding protein</fullName>
    </submittedName>
</protein>
<sequence length="594" mass="68254">MIAKSFSKSFKYFNFFQRYLGYRVYLILFLSLLVGLADGIGLALFIPLIQLAVGTGNSAESSQDSISSFILEHVNMELTLLNIFLLIFGFFCMKSIFKFFEIYLRVIYQQYFMKNIRLQYISLLDNYDYQKFVLTDAGRLQNSLSSEVQKLNIAYRQYFKTLQTAILVLVYIILALATDWKFSILVLMGGFVLNFVFRYFYKRTKYFSKVITRENHNFQGLLMQKINNFQYLKATGQNGKFSSKLKSKIEDIENYQQKTGIVEALLGAIREPTTIFIVFLSIFLYSYFFDEAIGGIILSLLLLYRSITFFISMQELWNLFLGVSGSVLNIENLKNELEIGSEKDGNQEFKFLKDKIDLKNISFSYHKKPVLKNINLEIHKNEIVAIVGQSGSGKTTLMNIIAGLLQPSKGSLFIDQLDMATVKLNSYKKKIGYIVQNPAIFNDTIFNNITFWDEKTEINLTKFQNSSKKAAIFKFIEEMPGKENTLLGHHGLNISGGQKQRLSIARELYKEVDILFMDEATSSLDSETESEIQKNISKLKGEYTIIIIAHRLATVKMADRILVLKDGKIDGIGSYNALLAENKEFRRMVELQEL</sequence>
<comment type="subcellular location">
    <subcellularLocation>
        <location evidence="1">Cell membrane</location>
        <topology evidence="1">Multi-pass membrane protein</topology>
    </subcellularLocation>
</comment>
<feature type="transmembrane region" description="Helical" evidence="7">
    <location>
        <begin position="158"/>
        <end position="176"/>
    </location>
</feature>
<dbReference type="Pfam" id="PF00005">
    <property type="entry name" value="ABC_tran"/>
    <property type="match status" value="1"/>
</dbReference>
<evidence type="ECO:0000256" key="3">
    <source>
        <dbReference type="ARBA" id="ARBA00022741"/>
    </source>
</evidence>
<accession>A0ABW5X541</accession>
<keyword evidence="5 7" id="KW-1133">Transmembrane helix</keyword>
<feature type="domain" description="ABC transporter" evidence="8">
    <location>
        <begin position="356"/>
        <end position="591"/>
    </location>
</feature>
<keyword evidence="11" id="KW-1185">Reference proteome</keyword>
<dbReference type="SMART" id="SM00382">
    <property type="entry name" value="AAA"/>
    <property type="match status" value="1"/>
</dbReference>
<dbReference type="InterPro" id="IPR017871">
    <property type="entry name" value="ABC_transporter-like_CS"/>
</dbReference>
<evidence type="ECO:0000256" key="5">
    <source>
        <dbReference type="ARBA" id="ARBA00022989"/>
    </source>
</evidence>
<feature type="domain" description="ABC transmembrane type-1" evidence="9">
    <location>
        <begin position="26"/>
        <end position="322"/>
    </location>
</feature>